<dbReference type="PROSITE" id="PS50043">
    <property type="entry name" value="HTH_LUXR_2"/>
    <property type="match status" value="1"/>
</dbReference>
<dbReference type="EMBL" id="JAVRES010000016">
    <property type="protein sequence ID" value="MDT0438227.1"/>
    <property type="molecule type" value="Genomic_DNA"/>
</dbReference>
<evidence type="ECO:0000259" key="1">
    <source>
        <dbReference type="PROSITE" id="PS50043"/>
    </source>
</evidence>
<evidence type="ECO:0000313" key="2">
    <source>
        <dbReference type="EMBL" id="MDT0438227.1"/>
    </source>
</evidence>
<dbReference type="CDD" id="cd06170">
    <property type="entry name" value="LuxR_C_like"/>
    <property type="match status" value="1"/>
</dbReference>
<dbReference type="PANTHER" id="PTHR34293">
    <property type="entry name" value="HTH-TYPE TRANSCRIPTIONAL REGULATOR TRMBL2"/>
    <property type="match status" value="1"/>
</dbReference>
<dbReference type="AlphaFoldDB" id="A0ABD5EU20"/>
<evidence type="ECO:0000313" key="3">
    <source>
        <dbReference type="Proteomes" id="UP001183535"/>
    </source>
</evidence>
<dbReference type="InterPro" id="IPR036388">
    <property type="entry name" value="WH-like_DNA-bd_sf"/>
</dbReference>
<dbReference type="InterPro" id="IPR051797">
    <property type="entry name" value="TrmB-like"/>
</dbReference>
<dbReference type="Gene3D" id="1.10.10.10">
    <property type="entry name" value="Winged helix-like DNA-binding domain superfamily/Winged helix DNA-binding domain"/>
    <property type="match status" value="1"/>
</dbReference>
<sequence length="317" mass="35800">MYRAFLFHNEQDARELARLTDSDDDSVRAAIERLVDLSLLAPSQHSPGGLRAVDPLRGMRVLLEREQEELAWREHRFKHNTTVLDAIAAEYAAAGRSAQVDGIERLHHIDDIRTRLEELAESCEKESLAFHPAGGLTEESVKTARPLNERALARGVRFRSIYIDSVMRDRVTRSHARWMADHHCEVRTTPSLPMRLLVVDTTAAVVTGLPGQSTGATLLFRNRPVVLAMRALFEAYWDHATRFPQESDAREPAPDEITPQERRLLELLAEGLTDSMVARTLGISVRTERRKLAALMERLGVSSRFAAGVQATRRQWI</sequence>
<organism evidence="2 3">
    <name type="scientific">Streptomyces doudnae</name>
    <dbReference type="NCBI Taxonomy" id="3075536"/>
    <lineage>
        <taxon>Bacteria</taxon>
        <taxon>Bacillati</taxon>
        <taxon>Actinomycetota</taxon>
        <taxon>Actinomycetes</taxon>
        <taxon>Kitasatosporales</taxon>
        <taxon>Streptomycetaceae</taxon>
        <taxon>Streptomyces</taxon>
    </lineage>
</organism>
<gene>
    <name evidence="2" type="ORF">RM877_26425</name>
</gene>
<name>A0ABD5EU20_9ACTN</name>
<dbReference type="InterPro" id="IPR016032">
    <property type="entry name" value="Sig_transdc_resp-reg_C-effctor"/>
</dbReference>
<comment type="caution">
    <text evidence="2">The sequence shown here is derived from an EMBL/GenBank/DDBJ whole genome shotgun (WGS) entry which is preliminary data.</text>
</comment>
<accession>A0ABD5EU20</accession>
<dbReference type="PRINTS" id="PR00038">
    <property type="entry name" value="HTHLUXR"/>
</dbReference>
<dbReference type="InterPro" id="IPR000792">
    <property type="entry name" value="Tscrpt_reg_LuxR_C"/>
</dbReference>
<dbReference type="SMART" id="SM00421">
    <property type="entry name" value="HTH_LUXR"/>
    <property type="match status" value="1"/>
</dbReference>
<dbReference type="Pfam" id="PF00196">
    <property type="entry name" value="GerE"/>
    <property type="match status" value="1"/>
</dbReference>
<keyword evidence="3" id="KW-1185">Reference proteome</keyword>
<dbReference type="PANTHER" id="PTHR34293:SF1">
    <property type="entry name" value="HTH-TYPE TRANSCRIPTIONAL REGULATOR TRMBL2"/>
    <property type="match status" value="1"/>
</dbReference>
<protein>
    <submittedName>
        <fullName evidence="2">LuxR C-terminal-related transcriptional regulator</fullName>
    </submittedName>
</protein>
<feature type="domain" description="HTH luxR-type" evidence="1">
    <location>
        <begin position="250"/>
        <end position="315"/>
    </location>
</feature>
<dbReference type="RefSeq" id="WP_256089497.1">
    <property type="nucleotide sequence ID" value="NZ_JAVRES010000016.1"/>
</dbReference>
<proteinExistence type="predicted"/>
<dbReference type="Proteomes" id="UP001183535">
    <property type="component" value="Unassembled WGS sequence"/>
</dbReference>
<reference evidence="3" key="1">
    <citation type="submission" date="2023-07" db="EMBL/GenBank/DDBJ databases">
        <title>30 novel species of actinomycetes from the DSMZ collection.</title>
        <authorList>
            <person name="Nouioui I."/>
        </authorList>
    </citation>
    <scope>NUCLEOTIDE SEQUENCE [LARGE SCALE GENOMIC DNA]</scope>
    <source>
        <strain evidence="3">DSM 41981</strain>
    </source>
</reference>
<dbReference type="SUPFAM" id="SSF46894">
    <property type="entry name" value="C-terminal effector domain of the bipartite response regulators"/>
    <property type="match status" value="1"/>
</dbReference>